<feature type="transmembrane region" description="Helical" evidence="1">
    <location>
        <begin position="121"/>
        <end position="154"/>
    </location>
</feature>
<name>A0A6J7E3L3_9ZZZZ</name>
<feature type="transmembrane region" description="Helical" evidence="1">
    <location>
        <begin position="89"/>
        <end position="109"/>
    </location>
</feature>
<feature type="transmembrane region" description="Helical" evidence="1">
    <location>
        <begin position="39"/>
        <end position="57"/>
    </location>
</feature>
<proteinExistence type="predicted"/>
<dbReference type="AlphaFoldDB" id="A0A6J7E3L3"/>
<keyword evidence="1" id="KW-1133">Transmembrane helix</keyword>
<protein>
    <submittedName>
        <fullName evidence="2">Unannotated protein</fullName>
    </submittedName>
</protein>
<accession>A0A6J7E3L3</accession>
<gene>
    <name evidence="2" type="ORF">UFOPK3423_01073</name>
</gene>
<sequence length="156" mass="15408">MIPFSTARPRERPSIAAKAAAPLAAAFAIVALATGEPAAFGLVLVNAVALWIFGSGAEALAGRGWVTLAMLSGAAGGAAVALACGATDVATLAAAATTVAAAEVLTIYLTRQRGGTVMSVVLVPWLTGIVEIPALIWALIWAALVVGLSLLGAFGG</sequence>
<feature type="transmembrane region" description="Helical" evidence="1">
    <location>
        <begin position="64"/>
        <end position="83"/>
    </location>
</feature>
<evidence type="ECO:0000313" key="2">
    <source>
        <dbReference type="EMBL" id="CAB4877361.1"/>
    </source>
</evidence>
<feature type="transmembrane region" description="Helical" evidence="1">
    <location>
        <begin position="15"/>
        <end position="33"/>
    </location>
</feature>
<dbReference type="EMBL" id="CAFBLQ010000117">
    <property type="protein sequence ID" value="CAB4877361.1"/>
    <property type="molecule type" value="Genomic_DNA"/>
</dbReference>
<keyword evidence="1" id="KW-0812">Transmembrane</keyword>
<evidence type="ECO:0000256" key="1">
    <source>
        <dbReference type="SAM" id="Phobius"/>
    </source>
</evidence>
<organism evidence="2">
    <name type="scientific">freshwater metagenome</name>
    <dbReference type="NCBI Taxonomy" id="449393"/>
    <lineage>
        <taxon>unclassified sequences</taxon>
        <taxon>metagenomes</taxon>
        <taxon>ecological metagenomes</taxon>
    </lineage>
</organism>
<keyword evidence="1" id="KW-0472">Membrane</keyword>
<reference evidence="2" key="1">
    <citation type="submission" date="2020-05" db="EMBL/GenBank/DDBJ databases">
        <authorList>
            <person name="Chiriac C."/>
            <person name="Salcher M."/>
            <person name="Ghai R."/>
            <person name="Kavagutti S V."/>
        </authorList>
    </citation>
    <scope>NUCLEOTIDE SEQUENCE</scope>
</reference>